<name>Q0RVS2_RHOJR</name>
<dbReference type="Gene3D" id="1.10.10.10">
    <property type="entry name" value="Winged helix-like DNA-binding domain superfamily/Winged helix DNA-binding domain"/>
    <property type="match status" value="1"/>
</dbReference>
<dbReference type="InterPro" id="IPR000524">
    <property type="entry name" value="Tscrpt_reg_HTH_GntR"/>
</dbReference>
<reference evidence="7" key="1">
    <citation type="journal article" date="2006" name="Proc. Natl. Acad. Sci. U.S.A.">
        <title>The complete genome of Rhodococcus sp. RHA1 provides insights into a catabolic powerhouse.</title>
        <authorList>
            <person name="McLeod M.P."/>
            <person name="Warren R.L."/>
            <person name="Hsiao W.W.L."/>
            <person name="Araki N."/>
            <person name="Myhre M."/>
            <person name="Fernandes C."/>
            <person name="Miyazawa D."/>
            <person name="Wong W."/>
            <person name="Lillquist A.L."/>
            <person name="Wang D."/>
            <person name="Dosanjh M."/>
            <person name="Hara H."/>
            <person name="Petrescu A."/>
            <person name="Morin R.D."/>
            <person name="Yang G."/>
            <person name="Stott J.M."/>
            <person name="Schein J.E."/>
            <person name="Shin H."/>
            <person name="Smailus D."/>
            <person name="Siddiqui A.S."/>
            <person name="Marra M.A."/>
            <person name="Jones S.J.M."/>
            <person name="Holt R."/>
            <person name="Brinkman F.S.L."/>
            <person name="Miyauchi K."/>
            <person name="Fukuda M."/>
            <person name="Davies J.E."/>
            <person name="Mohn W.W."/>
            <person name="Eltis L.D."/>
        </authorList>
    </citation>
    <scope>NUCLEOTIDE SEQUENCE [LARGE SCALE GENOMIC DNA]</scope>
    <source>
        <strain evidence="7">RHA1</strain>
    </source>
</reference>
<organism evidence="6 7">
    <name type="scientific">Rhodococcus jostii (strain RHA1)</name>
    <dbReference type="NCBI Taxonomy" id="101510"/>
    <lineage>
        <taxon>Bacteria</taxon>
        <taxon>Bacillati</taxon>
        <taxon>Actinomycetota</taxon>
        <taxon>Actinomycetes</taxon>
        <taxon>Mycobacteriales</taxon>
        <taxon>Nocardiaceae</taxon>
        <taxon>Rhodococcus</taxon>
    </lineage>
</organism>
<dbReference type="EMBL" id="CP000433">
    <property type="protein sequence ID" value="ABH00614.1"/>
    <property type="molecule type" value="Genomic_DNA"/>
</dbReference>
<keyword evidence="1" id="KW-0805">Transcription regulation</keyword>
<dbReference type="InterPro" id="IPR011663">
    <property type="entry name" value="UTRA"/>
</dbReference>
<dbReference type="PANTHER" id="PTHR44846">
    <property type="entry name" value="MANNOSYL-D-GLYCERATE TRANSPORT/METABOLISM SYSTEM REPRESSOR MNGR-RELATED"/>
    <property type="match status" value="1"/>
</dbReference>
<keyword evidence="6" id="KW-0614">Plasmid</keyword>
<dbReference type="SUPFAM" id="SSF64288">
    <property type="entry name" value="Chorismate lyase-like"/>
    <property type="match status" value="1"/>
</dbReference>
<dbReference type="InterPro" id="IPR036388">
    <property type="entry name" value="WH-like_DNA-bd_sf"/>
</dbReference>
<feature type="compositionally biased region" description="Basic and acidic residues" evidence="4">
    <location>
        <begin position="1"/>
        <end position="14"/>
    </location>
</feature>
<dbReference type="CDD" id="cd07377">
    <property type="entry name" value="WHTH_GntR"/>
    <property type="match status" value="1"/>
</dbReference>
<dbReference type="InterPro" id="IPR036390">
    <property type="entry name" value="WH_DNA-bd_sf"/>
</dbReference>
<geneLocation type="plasmid" evidence="6 7">
    <name>pRHL2</name>
</geneLocation>
<gene>
    <name evidence="6" type="ordered locus">RHA1_ro10425</name>
</gene>
<dbReference type="PRINTS" id="PR00035">
    <property type="entry name" value="HTHGNTR"/>
</dbReference>
<dbReference type="PRINTS" id="PR00037">
    <property type="entry name" value="HTHLACR"/>
</dbReference>
<evidence type="ECO:0000256" key="1">
    <source>
        <dbReference type="ARBA" id="ARBA00023015"/>
    </source>
</evidence>
<dbReference type="InterPro" id="IPR001034">
    <property type="entry name" value="DeoR_HTH"/>
</dbReference>
<dbReference type="PANTHER" id="PTHR44846:SF1">
    <property type="entry name" value="MANNOSYL-D-GLYCERATE TRANSPORT_METABOLISM SYSTEM REPRESSOR MNGR-RELATED"/>
    <property type="match status" value="1"/>
</dbReference>
<dbReference type="Gene3D" id="3.40.1410.10">
    <property type="entry name" value="Chorismate lyase-like"/>
    <property type="match status" value="1"/>
</dbReference>
<dbReference type="InterPro" id="IPR050679">
    <property type="entry name" value="Bact_HTH_transcr_reg"/>
</dbReference>
<keyword evidence="3" id="KW-0804">Transcription</keyword>
<evidence type="ECO:0000259" key="5">
    <source>
        <dbReference type="PROSITE" id="PS50949"/>
    </source>
</evidence>
<dbReference type="HOGENOM" id="CLU_063236_2_2_11"/>
<dbReference type="GO" id="GO:0045892">
    <property type="term" value="P:negative regulation of DNA-templated transcription"/>
    <property type="evidence" value="ECO:0007669"/>
    <property type="project" value="TreeGrafter"/>
</dbReference>
<proteinExistence type="predicted"/>
<evidence type="ECO:0000256" key="2">
    <source>
        <dbReference type="ARBA" id="ARBA00023125"/>
    </source>
</evidence>
<keyword evidence="2" id="KW-0238">DNA-binding</keyword>
<dbReference type="Proteomes" id="UP000008710">
    <property type="component" value="Plasmid pRHL2"/>
</dbReference>
<dbReference type="SMART" id="SM00345">
    <property type="entry name" value="HTH_GNTR"/>
    <property type="match status" value="1"/>
</dbReference>
<dbReference type="Pfam" id="PF07702">
    <property type="entry name" value="UTRA"/>
    <property type="match status" value="1"/>
</dbReference>
<dbReference type="Pfam" id="PF00392">
    <property type="entry name" value="GntR"/>
    <property type="match status" value="1"/>
</dbReference>
<sequence length="259" mass="28095">MRSMTEGDKSKDRTLSTGGSTEEIVGSIQSIITDRSLAPGDRIGAERELAQSLGVSRWTIRRALEQLESQGRILRTHGRSGGIFVAPKKLIRTTPLGGLPVYLRAQGIDSGTTVLGTRAGPPDDEIAKQLGLESDAWVFHIERLRFAGGLPLVLETTDLPCDLFPGLLDQPLGSLYEILDSKYDIRPEVTVETITATTAEREVAGLLQVAVGSALIFVTRTAELGSGRTFEFSRELWRADRTAITVRSDGKPAYTTIDA</sequence>
<dbReference type="GO" id="GO:0003677">
    <property type="term" value="F:DNA binding"/>
    <property type="evidence" value="ECO:0007669"/>
    <property type="project" value="UniProtKB-KW"/>
</dbReference>
<feature type="region of interest" description="Disordered" evidence="4">
    <location>
        <begin position="1"/>
        <end position="20"/>
    </location>
</feature>
<dbReference type="SUPFAM" id="SSF46785">
    <property type="entry name" value="Winged helix' DNA-binding domain"/>
    <property type="match status" value="1"/>
</dbReference>
<dbReference type="AlphaFoldDB" id="Q0RVS2"/>
<feature type="domain" description="HTH gntR-type" evidence="5">
    <location>
        <begin position="18"/>
        <end position="88"/>
    </location>
</feature>
<evidence type="ECO:0000256" key="3">
    <source>
        <dbReference type="ARBA" id="ARBA00023163"/>
    </source>
</evidence>
<dbReference type="InterPro" id="IPR028978">
    <property type="entry name" value="Chorismate_lyase_/UTRA_dom_sf"/>
</dbReference>
<evidence type="ECO:0000256" key="4">
    <source>
        <dbReference type="SAM" id="MobiDB-lite"/>
    </source>
</evidence>
<evidence type="ECO:0000313" key="7">
    <source>
        <dbReference type="Proteomes" id="UP000008710"/>
    </source>
</evidence>
<dbReference type="PROSITE" id="PS50949">
    <property type="entry name" value="HTH_GNTR"/>
    <property type="match status" value="1"/>
</dbReference>
<dbReference type="GO" id="GO:0003700">
    <property type="term" value="F:DNA-binding transcription factor activity"/>
    <property type="evidence" value="ECO:0007669"/>
    <property type="project" value="InterPro"/>
</dbReference>
<accession>Q0RVS2</accession>
<protein>
    <submittedName>
        <fullName evidence="6">Probable transcriptional regulator, GntR family</fullName>
    </submittedName>
</protein>
<evidence type="ECO:0000313" key="6">
    <source>
        <dbReference type="EMBL" id="ABH00614.1"/>
    </source>
</evidence>
<dbReference type="KEGG" id="rha:RHA1_ro10425"/>
<dbReference type="SMART" id="SM00866">
    <property type="entry name" value="UTRA"/>
    <property type="match status" value="1"/>
</dbReference>